<keyword evidence="2" id="KW-0472">Membrane</keyword>
<feature type="signal peptide" evidence="3">
    <location>
        <begin position="1"/>
        <end position="23"/>
    </location>
</feature>
<proteinExistence type="predicted"/>
<evidence type="ECO:0008006" key="6">
    <source>
        <dbReference type="Google" id="ProtNLM"/>
    </source>
</evidence>
<evidence type="ECO:0000256" key="2">
    <source>
        <dbReference type="SAM" id="Phobius"/>
    </source>
</evidence>
<keyword evidence="2" id="KW-1133">Transmembrane helix</keyword>
<feature type="compositionally biased region" description="Acidic residues" evidence="1">
    <location>
        <begin position="455"/>
        <end position="465"/>
    </location>
</feature>
<reference evidence="4 5" key="1">
    <citation type="journal article" date="2025" name="Microbiol. Resour. Announc.">
        <title>Draft genome sequences for Neonectria magnoliae and Neonectria punicea, canker pathogens of Liriodendron tulipifera and Acer saccharum in West Virginia.</title>
        <authorList>
            <person name="Petronek H.M."/>
            <person name="Kasson M.T."/>
            <person name="Metheny A.M."/>
            <person name="Stauder C.M."/>
            <person name="Lovett B."/>
            <person name="Lynch S.C."/>
            <person name="Garnas J.R."/>
            <person name="Kasson L.R."/>
            <person name="Stajich J.E."/>
        </authorList>
    </citation>
    <scope>NUCLEOTIDE SEQUENCE [LARGE SCALE GENOMIC DNA]</scope>
    <source>
        <strain evidence="4 5">NRRL 64653</strain>
    </source>
</reference>
<organism evidence="4 5">
    <name type="scientific">Neonectria punicea</name>
    <dbReference type="NCBI Taxonomy" id="979145"/>
    <lineage>
        <taxon>Eukaryota</taxon>
        <taxon>Fungi</taxon>
        <taxon>Dikarya</taxon>
        <taxon>Ascomycota</taxon>
        <taxon>Pezizomycotina</taxon>
        <taxon>Sordariomycetes</taxon>
        <taxon>Hypocreomycetidae</taxon>
        <taxon>Hypocreales</taxon>
        <taxon>Nectriaceae</taxon>
        <taxon>Neonectria</taxon>
    </lineage>
</organism>
<evidence type="ECO:0000256" key="3">
    <source>
        <dbReference type="SAM" id="SignalP"/>
    </source>
</evidence>
<sequence length="612" mass="63948">MAPKSHVVLAAASLLLTRCFVAADCNVSSNYTIIDNPDDSDGISSCSSIDGSLSLLLDNDPGAWSSEKAAIDLGSIGSVDGELVIYPDAQHKKTVITAKKLKTIDGELDIWNTDASSTIKSFELSFPALEEVTSNYVLTGGFAAVEVTHSDSLQVGGMMRIYTTTDLETLSFGGLHTVQGDFSVDSNEDLKELEVGTLTTAEKAFSIQENPALESMSFPKLKTIKGDMTIYKNTALTYLELSALEYAGTISVTSNGDSPVVYFPELSSLGTGNDSSTSTFKGVSEITFSSLRTVQGAFTFQSTALEDLTIPLIKLLNGSITVEDNPSMTTFALPRVTTVGDIWVDSNDKLTNVTANALKTAGTVSLKGSFTNVEFFGLEEVTGDFKVVGEDSMDCSWFDENVKSIVKGKYTCVGSHDTTTRKSSTGGIEDTEGNPDAYKKASSGNGSSGKNGSGGDDDDDDDNDSDGSSSSEDSDGDSGSGKKGLSSGAQAGIGAGVAVGVVALLAIAGVLLWRRRKQTAATGAAVAPGRRGESRGSDSSSKTKVFDGGQMLGVRTKIEASNPTPSPSPSLGTLSFGRNSFLDSSAEKGMNAWKTIRRVSDSSSGNSQASKS</sequence>
<evidence type="ECO:0000313" key="4">
    <source>
        <dbReference type="EMBL" id="KAK7408261.1"/>
    </source>
</evidence>
<keyword evidence="3" id="KW-0732">Signal</keyword>
<gene>
    <name evidence="4" type="ORF">QQX98_009573</name>
</gene>
<protein>
    <recommendedName>
        <fullName evidence="6">Sporulation-specific protein Sps2p</fullName>
    </recommendedName>
</protein>
<feature type="region of interest" description="Disordered" evidence="1">
    <location>
        <begin position="556"/>
        <end position="575"/>
    </location>
</feature>
<keyword evidence="5" id="KW-1185">Reference proteome</keyword>
<keyword evidence="2" id="KW-0812">Transmembrane</keyword>
<feature type="region of interest" description="Disordered" evidence="1">
    <location>
        <begin position="520"/>
        <end position="546"/>
    </location>
</feature>
<dbReference type="SUPFAM" id="SSF52058">
    <property type="entry name" value="L domain-like"/>
    <property type="match status" value="2"/>
</dbReference>
<feature type="chain" id="PRO_5046932757" description="Sporulation-specific protein Sps2p" evidence="3">
    <location>
        <begin position="24"/>
        <end position="612"/>
    </location>
</feature>
<dbReference type="Proteomes" id="UP001498476">
    <property type="component" value="Unassembled WGS sequence"/>
</dbReference>
<dbReference type="Gene3D" id="3.80.20.20">
    <property type="entry name" value="Receptor L-domain"/>
    <property type="match status" value="1"/>
</dbReference>
<feature type="region of interest" description="Disordered" evidence="1">
    <location>
        <begin position="416"/>
        <end position="486"/>
    </location>
</feature>
<dbReference type="EMBL" id="JAZAVJ010000193">
    <property type="protein sequence ID" value="KAK7408261.1"/>
    <property type="molecule type" value="Genomic_DNA"/>
</dbReference>
<accession>A0ABR1GS50</accession>
<comment type="caution">
    <text evidence="4">The sequence shown here is derived from an EMBL/GenBank/DDBJ whole genome shotgun (WGS) entry which is preliminary data.</text>
</comment>
<evidence type="ECO:0000313" key="5">
    <source>
        <dbReference type="Proteomes" id="UP001498476"/>
    </source>
</evidence>
<dbReference type="InterPro" id="IPR036941">
    <property type="entry name" value="Rcpt_L-dom_sf"/>
</dbReference>
<name>A0ABR1GS50_9HYPO</name>
<evidence type="ECO:0000256" key="1">
    <source>
        <dbReference type="SAM" id="MobiDB-lite"/>
    </source>
</evidence>
<feature type="transmembrane region" description="Helical" evidence="2">
    <location>
        <begin position="491"/>
        <end position="513"/>
    </location>
</feature>